<dbReference type="PANTHER" id="PTHR23198:SF6">
    <property type="entry name" value="NUCLEAR PORE COMPLEX PROTEIN NUP98-NUP96"/>
    <property type="match status" value="1"/>
</dbReference>
<protein>
    <recommendedName>
        <fullName evidence="11">Peptidase S59 domain-containing protein</fullName>
    </recommendedName>
</protein>
<evidence type="ECO:0000259" key="11">
    <source>
        <dbReference type="PROSITE" id="PS51434"/>
    </source>
</evidence>
<evidence type="ECO:0000256" key="4">
    <source>
        <dbReference type="ARBA" id="ARBA00022813"/>
    </source>
</evidence>
<feature type="compositionally biased region" description="Acidic residues" evidence="10">
    <location>
        <begin position="1076"/>
        <end position="1086"/>
    </location>
</feature>
<dbReference type="Proteomes" id="UP000070133">
    <property type="component" value="Unassembled WGS sequence"/>
</dbReference>
<feature type="compositionally biased region" description="Polar residues" evidence="10">
    <location>
        <begin position="2045"/>
        <end position="2056"/>
    </location>
</feature>
<dbReference type="Gene3D" id="3.30.1610.10">
    <property type="entry name" value="Peptidase S59, nucleoporin"/>
    <property type="match status" value="1"/>
</dbReference>
<feature type="region of interest" description="Disordered" evidence="10">
    <location>
        <begin position="1135"/>
        <end position="1157"/>
    </location>
</feature>
<dbReference type="GO" id="GO:0006606">
    <property type="term" value="P:protein import into nucleus"/>
    <property type="evidence" value="ECO:0007669"/>
    <property type="project" value="TreeGrafter"/>
</dbReference>
<dbReference type="GO" id="GO:0008139">
    <property type="term" value="F:nuclear localization sequence binding"/>
    <property type="evidence" value="ECO:0007669"/>
    <property type="project" value="TreeGrafter"/>
</dbReference>
<feature type="compositionally biased region" description="Low complexity" evidence="10">
    <location>
        <begin position="85"/>
        <end position="100"/>
    </location>
</feature>
<evidence type="ECO:0000256" key="1">
    <source>
        <dbReference type="ARBA" id="ARBA00004567"/>
    </source>
</evidence>
<feature type="compositionally biased region" description="Basic and acidic residues" evidence="10">
    <location>
        <begin position="1387"/>
        <end position="1397"/>
    </location>
</feature>
<dbReference type="GO" id="GO:0034398">
    <property type="term" value="P:telomere tethering at nuclear periphery"/>
    <property type="evidence" value="ECO:0007669"/>
    <property type="project" value="TreeGrafter"/>
</dbReference>
<dbReference type="OrthoDB" id="3797628at2759"/>
<dbReference type="InterPro" id="IPR036903">
    <property type="entry name" value="Nup98_auto-Pept-S59_dom_sf"/>
</dbReference>
<evidence type="ECO:0000256" key="5">
    <source>
        <dbReference type="ARBA" id="ARBA00022816"/>
    </source>
</evidence>
<keyword evidence="4" id="KW-0068">Autocatalytic cleavage</keyword>
<reference evidence="12 13" key="1">
    <citation type="submission" date="2015-07" db="EMBL/GenBank/DDBJ databases">
        <title>Comparative genomics of the Sigatoka disease complex on banana suggests a link between parallel evolutionary changes in Pseudocercospora fijiensis and Pseudocercospora eumusae and increased virulence on the banana host.</title>
        <authorList>
            <person name="Chang T.-C."/>
            <person name="Salvucci A."/>
            <person name="Crous P.W."/>
            <person name="Stergiopoulos I."/>
        </authorList>
    </citation>
    <scope>NUCLEOTIDE SEQUENCE [LARGE SCALE GENOMIC DNA]</scope>
    <source>
        <strain evidence="12 13">CBS 114824</strain>
    </source>
</reference>
<feature type="compositionally biased region" description="Polar residues" evidence="10">
    <location>
        <begin position="881"/>
        <end position="897"/>
    </location>
</feature>
<feature type="region of interest" description="Disordered" evidence="10">
    <location>
        <begin position="334"/>
        <end position="658"/>
    </location>
</feature>
<dbReference type="GO" id="GO:0000973">
    <property type="term" value="P:post-transcriptional tethering of RNA polymerase II gene DNA at nuclear periphery"/>
    <property type="evidence" value="ECO:0007669"/>
    <property type="project" value="TreeGrafter"/>
</dbReference>
<feature type="region of interest" description="Disordered" evidence="10">
    <location>
        <begin position="779"/>
        <end position="808"/>
    </location>
</feature>
<comment type="similarity">
    <text evidence="2">Belongs to the nucleoporin GLFG family.</text>
</comment>
<evidence type="ECO:0000256" key="10">
    <source>
        <dbReference type="SAM" id="MobiDB-lite"/>
    </source>
</evidence>
<dbReference type="GO" id="GO:0017056">
    <property type="term" value="F:structural constituent of nuclear pore"/>
    <property type="evidence" value="ECO:0007669"/>
    <property type="project" value="InterPro"/>
</dbReference>
<evidence type="ECO:0000256" key="6">
    <source>
        <dbReference type="ARBA" id="ARBA00022927"/>
    </source>
</evidence>
<dbReference type="PANTHER" id="PTHR23198">
    <property type="entry name" value="NUCLEOPORIN"/>
    <property type="match status" value="1"/>
</dbReference>
<dbReference type="InterPro" id="IPR021967">
    <property type="entry name" value="Nup98_C"/>
</dbReference>
<organism evidence="12 13">
    <name type="scientific">Pseudocercospora eumusae</name>
    <dbReference type="NCBI Taxonomy" id="321146"/>
    <lineage>
        <taxon>Eukaryota</taxon>
        <taxon>Fungi</taxon>
        <taxon>Dikarya</taxon>
        <taxon>Ascomycota</taxon>
        <taxon>Pezizomycotina</taxon>
        <taxon>Dothideomycetes</taxon>
        <taxon>Dothideomycetidae</taxon>
        <taxon>Mycosphaerellales</taxon>
        <taxon>Mycosphaerellaceae</taxon>
        <taxon>Pseudocercospora</taxon>
    </lineage>
</organism>
<dbReference type="SUPFAM" id="SSF82215">
    <property type="entry name" value="C-terminal autoproteolytic domain of nucleoporin nup98"/>
    <property type="match status" value="1"/>
</dbReference>
<keyword evidence="9" id="KW-0539">Nucleus</keyword>
<feature type="compositionally biased region" description="Low complexity" evidence="10">
    <location>
        <begin position="484"/>
        <end position="498"/>
    </location>
</feature>
<dbReference type="Pfam" id="PF13634">
    <property type="entry name" value="Nucleoporin_FG"/>
    <property type="match status" value="3"/>
</dbReference>
<keyword evidence="13" id="KW-1185">Reference proteome</keyword>
<keyword evidence="7" id="KW-0811">Translocation</keyword>
<feature type="region of interest" description="Disordered" evidence="10">
    <location>
        <begin position="2010"/>
        <end position="2056"/>
    </location>
</feature>
<dbReference type="InterPro" id="IPR037665">
    <property type="entry name" value="Nucleoporin_S59-like"/>
</dbReference>
<dbReference type="GO" id="GO:0051028">
    <property type="term" value="P:mRNA transport"/>
    <property type="evidence" value="ECO:0007669"/>
    <property type="project" value="UniProtKB-KW"/>
</dbReference>
<comment type="subcellular location">
    <subcellularLocation>
        <location evidence="1">Nucleus</location>
        <location evidence="1">Nuclear pore complex</location>
    </subcellularLocation>
</comment>
<evidence type="ECO:0000256" key="8">
    <source>
        <dbReference type="ARBA" id="ARBA00023132"/>
    </source>
</evidence>
<comment type="caution">
    <text evidence="12">The sequence shown here is derived from an EMBL/GenBank/DDBJ whole genome shotgun (WGS) entry which is preliminary data.</text>
</comment>
<feature type="region of interest" description="Disordered" evidence="10">
    <location>
        <begin position="824"/>
        <end position="923"/>
    </location>
</feature>
<name>A0A139H628_9PEZI</name>
<dbReference type="GO" id="GO:0044614">
    <property type="term" value="C:nuclear pore cytoplasmic filaments"/>
    <property type="evidence" value="ECO:0007669"/>
    <property type="project" value="TreeGrafter"/>
</dbReference>
<evidence type="ECO:0000313" key="13">
    <source>
        <dbReference type="Proteomes" id="UP000070133"/>
    </source>
</evidence>
<evidence type="ECO:0000313" key="12">
    <source>
        <dbReference type="EMBL" id="KXS97907.1"/>
    </source>
</evidence>
<keyword evidence="6" id="KW-0653">Protein transport</keyword>
<gene>
    <name evidence="12" type="ORF">AC578_4369</name>
</gene>
<keyword evidence="8" id="KW-0906">Nuclear pore complex</keyword>
<dbReference type="GO" id="GO:0003723">
    <property type="term" value="F:RNA binding"/>
    <property type="evidence" value="ECO:0007669"/>
    <property type="project" value="TreeGrafter"/>
</dbReference>
<feature type="compositionally biased region" description="Low complexity" evidence="10">
    <location>
        <begin position="580"/>
        <end position="598"/>
    </location>
</feature>
<evidence type="ECO:0000256" key="3">
    <source>
        <dbReference type="ARBA" id="ARBA00022448"/>
    </source>
</evidence>
<feature type="compositionally biased region" description="Gly residues" evidence="10">
    <location>
        <begin position="422"/>
        <end position="435"/>
    </location>
</feature>
<feature type="compositionally biased region" description="Low complexity" evidence="10">
    <location>
        <begin position="381"/>
        <end position="390"/>
    </location>
</feature>
<feature type="compositionally biased region" description="Low complexity" evidence="10">
    <location>
        <begin position="505"/>
        <end position="514"/>
    </location>
</feature>
<feature type="domain" description="Peptidase S59" evidence="11">
    <location>
        <begin position="930"/>
        <end position="1071"/>
    </location>
</feature>
<dbReference type="FunFam" id="1.10.10.2360:FF:000001">
    <property type="entry name" value="Nuclear pore complex protein Nup98-Nup96"/>
    <property type="match status" value="1"/>
</dbReference>
<feature type="region of interest" description="Disordered" evidence="10">
    <location>
        <begin position="78"/>
        <end position="121"/>
    </location>
</feature>
<dbReference type="Gene3D" id="1.25.40.690">
    <property type="match status" value="1"/>
</dbReference>
<feature type="compositionally biased region" description="Low complexity" evidence="10">
    <location>
        <begin position="696"/>
        <end position="714"/>
    </location>
</feature>
<proteinExistence type="inferred from homology"/>
<dbReference type="Pfam" id="PF12110">
    <property type="entry name" value="Nup96"/>
    <property type="match status" value="1"/>
</dbReference>
<dbReference type="Pfam" id="PF04096">
    <property type="entry name" value="Nucleoporin2"/>
    <property type="match status" value="1"/>
</dbReference>
<feature type="region of interest" description="Disordered" evidence="10">
    <location>
        <begin position="1186"/>
        <end position="1219"/>
    </location>
</feature>
<keyword evidence="3" id="KW-0813">Transport</keyword>
<dbReference type="Gene3D" id="1.10.10.2360">
    <property type="match status" value="1"/>
</dbReference>
<dbReference type="EMBL" id="LFZN01000129">
    <property type="protein sequence ID" value="KXS97907.1"/>
    <property type="molecule type" value="Genomic_DNA"/>
</dbReference>
<feature type="compositionally biased region" description="Polar residues" evidence="10">
    <location>
        <begin position="842"/>
        <end position="858"/>
    </location>
</feature>
<evidence type="ECO:0000256" key="7">
    <source>
        <dbReference type="ARBA" id="ARBA00023010"/>
    </source>
</evidence>
<feature type="region of interest" description="Disordered" evidence="10">
    <location>
        <begin position="1076"/>
        <end position="1109"/>
    </location>
</feature>
<feature type="region of interest" description="Disordered" evidence="10">
    <location>
        <begin position="1364"/>
        <end position="1397"/>
    </location>
</feature>
<feature type="compositionally biased region" description="Gly residues" evidence="10">
    <location>
        <begin position="460"/>
        <end position="476"/>
    </location>
</feature>
<feature type="region of interest" description="Disordered" evidence="10">
    <location>
        <begin position="689"/>
        <end position="719"/>
    </location>
</feature>
<keyword evidence="5" id="KW-0509">mRNA transport</keyword>
<dbReference type="STRING" id="321146.A0A139H628"/>
<evidence type="ECO:0000256" key="2">
    <source>
        <dbReference type="ARBA" id="ARBA00008926"/>
    </source>
</evidence>
<sequence>MSFGGGFGSSNTGGGFGFGGNNNTSTTFGNTASSGTGIFGNTATSGGFGSGGGFGNTATTSSGGGLFGGGTSTAGGFGGGGGFGSTNNTSTSTTFGQSNTSGGGKIPQQGDARSASHGVASYKKAKTNGKAGLFGNKTGGFGSTNTGGSIFGGGNNNATSGGFGSTNTSQPQQGGLFGTSNTGGFGATNNTTTGGFSGFGASNNTATNNNGTAGTPFQAFSEKDGTNNQTAQYQSITFQQPYQNKSFEELRTEDYLQGRRYGNSNGQAGSFGQTTGFGGGGSVFGNTNTNTNTSGGGLFGANNASTTNTNTSFGGGFGANNASNNTTGGFGASTGGGLFGSQQNKPAGGLFGNTASSGTTTGGFGSTAPASGGLFGSNNNQQQSTGFGSTNTGGGLFGSNNNQTQNKPAFGGFGQSTTNTTGGFGSSTNTGGGLFGNASNTNTGGGLFGSNNQQQTQQNQGGGLFGSSTNTGGGLFGNNQAKPATGGLFGNNTATNTNTGGGLFGSNNNQQQQNTGGGLFGSTANTNTGGGLFGNNNQQQNKPGGLFGSSTTNNNTGGGLFGSGTQQNNTGGSLFGGGASNTNTGGSSLFGGNNQQQNKPGGLFGSTASNTNTGGSLFGSAQNNQQGSTGLFGSANQNQNNNSLFGSTNQNSAQQQPNQLHASLTLSPYGNDQLFSSLGQSAAPVGPLATPLAGARPAPSRTPSLLSSTRLNSPIYTPRASTLGRQNTYGFSYSNFGTPNSSFSSSLTPQASSLLKPTNSLGSALTSRLAKSMSMQNLRGIDTPTREGGSLLRPTPGSASSRYLETGSMRKLKIDRSLRQDLFAPPEQRQDISPPLHKKVSFDNSAASAKQSDAQPSAANALVRRKSDDDDVSPAAARLQQRPNGTQVEMQQVNGASLTDIPEDAEPQRPASAPGTKRPVEKTAPKAIEAGEYWSKPSLKSLKAMSRSQLAHLGQFEVGRYGIGKIQFSKADLSNTDLDQLYGGIVKLEKNSATVYPTEEETPPRGQGLNVPSKIWLENSWPRSHNGQKVVLKEGTPAYEKHIRRFKKITGTKFDRYEPDTGTWVFDVDHFTTYELGEDEDDDEMEITQQDSSGLSDAPTSPNQPQDDTMQSIESANVAGLGGDDIDDTFEFKHTTRSRSSFRESQIPGGFGAFGDEHVTYDYDDPSADEHIEDEYMMAGGLGEEDDAFAGQGGGVQAPSPGAYERQQSSMASDDHRPDDIAESLQDEMEREPVFPGAFSAEAPPKPFRSILKPSTAFPSPEKLANDDWEDQLQRTMSPRKRDRQHLKNLQQSLLTADRDDINNSPFKRSMLGQSQLGQSYLAQKSAKKAGFGASLFTGKPSQLGKSQAFTNSMDIMNSLWETEKSGKRTSGNGFENAYSKKPRLSTSDKPDENDSQFHRTMKPHFGTETLVYKVPAAAPQVDSPLSTTLKPLSSHPYEVRFAGFRSQGQNNAFDLESDITIAMTYQHDCTSDFGRNKTRFYIEYGQIDFAPLASMQNEVDVSEEFIWKTASHLWDDVMKLYPDIKDGMTAADIDSYADRMRKDVFCEFWADEMVHGIESQLSAATKEEKALFLLTTNDVEGAADVLLEAKNYRLAMQVAQLPGTDDSRALMQGQIDEWRKRNDWSEMSDPIRALYSILAGETCTVQGKIGPKEDRCAEFSIGERFGLSWKQCFALRLLYGGHSALKDAVRSYVDDLETGREKVQPVPDWATDEESTNGRESVALGLLRIFSGIASRPTDLEVILDPKTVSGHALHSRLSWQLAVILHVKGIATLPDDKLDHLTASFADELELTGEFATAVWVLRHLIGEKSREIAIEKVLYRNGGKIPDWTPPDDGEEYDEDQFLSTFRVLLQDLKVPECDLWASKAQYAGAVLGNTRLQAEYLIKAGHISQAQQLVSTIIGPRAIIEEDYEELTTVIQALENIGHSGATDQRRVPVYAAFVELMSMKPVQRRSEGLELLKYLKQSFHTFKQSNGGGPWSISWVKSLEETAAFVEMERVLREEFRESGIDDSKWDPNAPNGIKQDKAADGQATNGDRMEDVQSTERVQSKSTGDVWTRYQQAMGPVV</sequence>
<feature type="compositionally biased region" description="Polar residues" evidence="10">
    <location>
        <begin position="1087"/>
        <end position="1109"/>
    </location>
</feature>
<evidence type="ECO:0000256" key="9">
    <source>
        <dbReference type="ARBA" id="ARBA00023242"/>
    </source>
</evidence>
<feature type="compositionally biased region" description="Polar residues" evidence="10">
    <location>
        <begin position="606"/>
        <end position="658"/>
    </location>
</feature>
<dbReference type="InterPro" id="IPR007230">
    <property type="entry name" value="Nup98_auto-Pept-S59_dom"/>
</dbReference>
<dbReference type="PROSITE" id="PS51434">
    <property type="entry name" value="NUP_C"/>
    <property type="match status" value="1"/>
</dbReference>
<dbReference type="InterPro" id="IPR025574">
    <property type="entry name" value="Nucleoporin_FG_rpt"/>
</dbReference>
<accession>A0A139H628</accession>
<dbReference type="GO" id="GO:0006405">
    <property type="term" value="P:RNA export from nucleus"/>
    <property type="evidence" value="ECO:0007669"/>
    <property type="project" value="TreeGrafter"/>
</dbReference>